<dbReference type="Gene3D" id="3.30.70.2650">
    <property type="match status" value="1"/>
</dbReference>
<comment type="caution">
    <text evidence="8">The sequence shown here is derived from an EMBL/GenBank/DDBJ whole genome shotgun (WGS) entry which is preliminary data.</text>
</comment>
<keyword evidence="1" id="KW-0540">Nuclease</keyword>
<proteinExistence type="predicted"/>
<sequence length="197" mass="22876">MRAKTDPGRRQRKAPRTIRTRRFGAQEKDILERLSAGDLLYGYLLSAGSAGRMFKYAREHATYRYHRKKALERLKRDNFIVQRGEKLSLAHAGNAVLDRLTRQTKALLDASAWDGKWRVVIFDIPEKYAPLRRRVRDILKAAGFVQLQQSVWVFPHECEALAQLIKRESHLSQFILYGVLEKIGDDSKLRKLFKLPS</sequence>
<evidence type="ECO:0000256" key="3">
    <source>
        <dbReference type="ARBA" id="ARBA00022759"/>
    </source>
</evidence>
<name>A0A2H0U9Q7_9BACT</name>
<gene>
    <name evidence="8" type="primary">cas2</name>
    <name evidence="8" type="ORF">COU20_01745</name>
</gene>
<keyword evidence="3 8" id="KW-0255">Endonuclease</keyword>
<keyword evidence="2" id="KW-0479">Metal-binding</keyword>
<dbReference type="InterPro" id="IPR021127">
    <property type="entry name" value="CRISPR_associated_Cas2"/>
</dbReference>
<evidence type="ECO:0000256" key="5">
    <source>
        <dbReference type="ARBA" id="ARBA00022842"/>
    </source>
</evidence>
<evidence type="ECO:0000256" key="2">
    <source>
        <dbReference type="ARBA" id="ARBA00022723"/>
    </source>
</evidence>
<dbReference type="SUPFAM" id="SSF143430">
    <property type="entry name" value="TTP0101/SSO1404-like"/>
    <property type="match status" value="1"/>
</dbReference>
<organism evidence="8 9">
    <name type="scientific">Candidatus Kaiserbacteria bacterium CG10_big_fil_rev_8_21_14_0_10_59_10</name>
    <dbReference type="NCBI Taxonomy" id="1974612"/>
    <lineage>
        <taxon>Bacteria</taxon>
        <taxon>Candidatus Kaiseribacteriota</taxon>
    </lineage>
</organism>
<dbReference type="NCBIfam" id="TIGR01573">
    <property type="entry name" value="cas2"/>
    <property type="match status" value="1"/>
</dbReference>
<feature type="domain" description="Transcriptional repressor PaaX-like central Cas2-like" evidence="7">
    <location>
        <begin position="111"/>
        <end position="175"/>
    </location>
</feature>
<dbReference type="GO" id="GO:0004521">
    <property type="term" value="F:RNA endonuclease activity"/>
    <property type="evidence" value="ECO:0007669"/>
    <property type="project" value="InterPro"/>
</dbReference>
<dbReference type="Pfam" id="PF20803">
    <property type="entry name" value="PaaX_M"/>
    <property type="match status" value="1"/>
</dbReference>
<evidence type="ECO:0000313" key="9">
    <source>
        <dbReference type="Proteomes" id="UP000231379"/>
    </source>
</evidence>
<keyword evidence="5" id="KW-0460">Magnesium</keyword>
<evidence type="ECO:0000256" key="1">
    <source>
        <dbReference type="ARBA" id="ARBA00022722"/>
    </source>
</evidence>
<dbReference type="InterPro" id="IPR048846">
    <property type="entry name" value="PaaX-like_central"/>
</dbReference>
<dbReference type="GO" id="GO:0043571">
    <property type="term" value="P:maintenance of CRISPR repeat elements"/>
    <property type="evidence" value="ECO:0007669"/>
    <property type="project" value="InterPro"/>
</dbReference>
<dbReference type="GO" id="GO:0006351">
    <property type="term" value="P:DNA-templated transcription"/>
    <property type="evidence" value="ECO:0007669"/>
    <property type="project" value="TreeGrafter"/>
</dbReference>
<keyword evidence="6" id="KW-0051">Antiviral defense</keyword>
<dbReference type="AlphaFoldDB" id="A0A2H0U9Q7"/>
<dbReference type="PANTHER" id="PTHR30319">
    <property type="entry name" value="PHENYLACETIC ACID REGULATOR-RELATED TRANSCRIPTIONAL REPRESSOR"/>
    <property type="match status" value="1"/>
</dbReference>
<reference evidence="9" key="1">
    <citation type="submission" date="2017-09" db="EMBL/GenBank/DDBJ databases">
        <title>Depth-based differentiation of microbial function through sediment-hosted aquifers and enrichment of novel symbionts in the deep terrestrial subsurface.</title>
        <authorList>
            <person name="Probst A.J."/>
            <person name="Ladd B."/>
            <person name="Jarett J.K."/>
            <person name="Geller-Mcgrath D.E."/>
            <person name="Sieber C.M.K."/>
            <person name="Emerson J.B."/>
            <person name="Anantharaman K."/>
            <person name="Thomas B.C."/>
            <person name="Malmstrom R."/>
            <person name="Stieglmeier M."/>
            <person name="Klingl A."/>
            <person name="Woyke T."/>
            <person name="Ryan C.M."/>
            <person name="Banfield J.F."/>
        </authorList>
    </citation>
    <scope>NUCLEOTIDE SEQUENCE [LARGE SCALE GENOMIC DNA]</scope>
</reference>
<evidence type="ECO:0000256" key="4">
    <source>
        <dbReference type="ARBA" id="ARBA00022801"/>
    </source>
</evidence>
<accession>A0A2H0U9Q7</accession>
<protein>
    <submittedName>
        <fullName evidence="8">CRISPR-associated endonuclease Cas2</fullName>
    </submittedName>
</protein>
<dbReference type="EMBL" id="PFBM01000012">
    <property type="protein sequence ID" value="PIR82505.1"/>
    <property type="molecule type" value="Genomic_DNA"/>
</dbReference>
<evidence type="ECO:0000313" key="8">
    <source>
        <dbReference type="EMBL" id="PIR82505.1"/>
    </source>
</evidence>
<evidence type="ECO:0000256" key="6">
    <source>
        <dbReference type="ARBA" id="ARBA00023118"/>
    </source>
</evidence>
<dbReference type="Proteomes" id="UP000231379">
    <property type="component" value="Unassembled WGS sequence"/>
</dbReference>
<evidence type="ECO:0000259" key="7">
    <source>
        <dbReference type="Pfam" id="PF20803"/>
    </source>
</evidence>
<dbReference type="PANTHER" id="PTHR30319:SF1">
    <property type="entry name" value="TRANSCRIPTIONAL REPRESSOR PAAX"/>
    <property type="match status" value="1"/>
</dbReference>
<keyword evidence="4" id="KW-0378">Hydrolase</keyword>